<keyword evidence="2" id="KW-1185">Reference proteome</keyword>
<accession>A0ABX8A7H3</accession>
<proteinExistence type="predicted"/>
<evidence type="ECO:0008006" key="3">
    <source>
        <dbReference type="Google" id="ProtNLM"/>
    </source>
</evidence>
<name>A0ABX8A7H3_9BRAD</name>
<dbReference type="RefSeq" id="WP_211912164.1">
    <property type="nucleotide sequence ID" value="NZ_CP036498.1"/>
</dbReference>
<protein>
    <recommendedName>
        <fullName evidence="3">Replication protein</fullName>
    </recommendedName>
</protein>
<reference evidence="1 2" key="1">
    <citation type="submission" date="2019-02" db="EMBL/GenBank/DDBJ databases">
        <title>Emended description of the genus Rhodopseudomonas and description of Rhodopseudomonas albus sp. nov., a non-phototrophic, heavy-metal-tolerant bacterium isolated from garden soil.</title>
        <authorList>
            <person name="Bao Z."/>
            <person name="Cao W.W."/>
            <person name="Sato Y."/>
            <person name="Nishizawa T."/>
            <person name="Zhao J."/>
            <person name="Guo Y."/>
            <person name="Ohta H."/>
        </authorList>
    </citation>
    <scope>NUCLEOTIDE SEQUENCE [LARGE SCALE GENOMIC DNA]</scope>
    <source>
        <strain evidence="1 2">SK50-23</strain>
    </source>
</reference>
<evidence type="ECO:0000313" key="2">
    <source>
        <dbReference type="Proteomes" id="UP000682843"/>
    </source>
</evidence>
<gene>
    <name evidence="1" type="ORF">RPMA_07110</name>
</gene>
<evidence type="ECO:0000313" key="1">
    <source>
        <dbReference type="EMBL" id="QUS38629.1"/>
    </source>
</evidence>
<organism evidence="1 2">
    <name type="scientific">Tardiphaga alba</name>
    <dbReference type="NCBI Taxonomy" id="340268"/>
    <lineage>
        <taxon>Bacteria</taxon>
        <taxon>Pseudomonadati</taxon>
        <taxon>Pseudomonadota</taxon>
        <taxon>Alphaproteobacteria</taxon>
        <taxon>Hyphomicrobiales</taxon>
        <taxon>Nitrobacteraceae</taxon>
        <taxon>Tardiphaga</taxon>
    </lineage>
</organism>
<dbReference type="Proteomes" id="UP000682843">
    <property type="component" value="Chromosome"/>
</dbReference>
<sequence length="371" mass="43177">MEKEKEQKRKEVERLRRVNFDHYEYSRHLRLNAERVKHYISSARCKHAPEEKEALLRDYLPCDAPFLSAANPEAWIRFKTIFSVHIREFTFDQKHHLVTFALREHVMSVENAKTFNLRRIKSWVNEMMRGFDFVAMVEIAPYTNFGEGTTRSSPKLSFHAHLITVGAKMNKLKMVASRINAEHSSFVPGCPAAHVEEISDLSGLARYLTKGATGEYRVWVKTAPKLDKTTGEIVEIKEFHQKSSPFARPSTQIAVQPVMRLHYIDRLTFAGGVRGNAALKRIRNDALSGLNRSQRSGRQNAFSGTFSVQQLPDMGWTKDWTYHLNRDELRREEKRPWTIEEPTPRWLALMRDWEWSATAARHHFQRSSARK</sequence>
<dbReference type="EMBL" id="CP036498">
    <property type="protein sequence ID" value="QUS38629.1"/>
    <property type="molecule type" value="Genomic_DNA"/>
</dbReference>